<organism evidence="2 3">
    <name type="scientific">Demequina litorisediminis</name>
    <dbReference type="NCBI Taxonomy" id="1849022"/>
    <lineage>
        <taxon>Bacteria</taxon>
        <taxon>Bacillati</taxon>
        <taxon>Actinomycetota</taxon>
        <taxon>Actinomycetes</taxon>
        <taxon>Micrococcales</taxon>
        <taxon>Demequinaceae</taxon>
        <taxon>Demequina</taxon>
    </lineage>
</organism>
<comment type="caution">
    <text evidence="2">The sequence shown here is derived from an EMBL/GenBank/DDBJ whole genome shotgun (WGS) entry which is preliminary data.</text>
</comment>
<sequence length="80" mass="8921">MSVGHLAASGAAAPATEPVNLVAAHQQPTRIRAQRIRAFHKEPAQHVEIVLRERRLIQTQRAQEVLGRLLTLRHVNARHA</sequence>
<reference evidence="3" key="1">
    <citation type="journal article" date="2019" name="Int. J. Syst. Evol. Microbiol.">
        <title>The Global Catalogue of Microorganisms (GCM) 10K type strain sequencing project: providing services to taxonomists for standard genome sequencing and annotation.</title>
        <authorList>
            <consortium name="The Broad Institute Genomics Platform"/>
            <consortium name="The Broad Institute Genome Sequencing Center for Infectious Disease"/>
            <person name="Wu L."/>
            <person name="Ma J."/>
        </authorList>
    </citation>
    <scope>NUCLEOTIDE SEQUENCE [LARGE SCALE GENOMIC DNA]</scope>
    <source>
        <strain evidence="3">NBRC 112299</strain>
    </source>
</reference>
<keyword evidence="3" id="KW-1185">Reference proteome</keyword>
<evidence type="ECO:0000313" key="3">
    <source>
        <dbReference type="Proteomes" id="UP001157125"/>
    </source>
</evidence>
<evidence type="ECO:0000313" key="2">
    <source>
        <dbReference type="EMBL" id="GMA34626.1"/>
    </source>
</evidence>
<evidence type="ECO:0000256" key="1">
    <source>
        <dbReference type="SAM" id="MobiDB-lite"/>
    </source>
</evidence>
<dbReference type="EMBL" id="BSUN01000001">
    <property type="protein sequence ID" value="GMA34626.1"/>
    <property type="molecule type" value="Genomic_DNA"/>
</dbReference>
<accession>A0ABQ6IAZ4</accession>
<gene>
    <name evidence="2" type="ORF">GCM10025876_08300</name>
</gene>
<proteinExistence type="predicted"/>
<dbReference type="Proteomes" id="UP001157125">
    <property type="component" value="Unassembled WGS sequence"/>
</dbReference>
<feature type="region of interest" description="Disordered" evidence="1">
    <location>
        <begin position="1"/>
        <end position="26"/>
    </location>
</feature>
<name>A0ABQ6IAZ4_9MICO</name>
<protein>
    <submittedName>
        <fullName evidence="2">Uncharacterized protein</fullName>
    </submittedName>
</protein>